<organism evidence="3 4">
    <name type="scientific">Christiangramia gaetbulicola</name>
    <dbReference type="NCBI Taxonomy" id="703340"/>
    <lineage>
        <taxon>Bacteria</taxon>
        <taxon>Pseudomonadati</taxon>
        <taxon>Bacteroidota</taxon>
        <taxon>Flavobacteriia</taxon>
        <taxon>Flavobacteriales</taxon>
        <taxon>Flavobacteriaceae</taxon>
        <taxon>Christiangramia</taxon>
    </lineage>
</organism>
<name>A0A2T6ADR2_9FLAO</name>
<dbReference type="Proteomes" id="UP000244174">
    <property type="component" value="Unassembled WGS sequence"/>
</dbReference>
<dbReference type="AlphaFoldDB" id="A0A2T6ADR2"/>
<gene>
    <name evidence="3" type="ORF">C8P64_2371</name>
</gene>
<dbReference type="InterPro" id="IPR019734">
    <property type="entry name" value="TPR_rpt"/>
</dbReference>
<feature type="repeat" description="TPR" evidence="1">
    <location>
        <begin position="246"/>
        <end position="279"/>
    </location>
</feature>
<evidence type="ECO:0000313" key="4">
    <source>
        <dbReference type="Proteomes" id="UP000244174"/>
    </source>
</evidence>
<keyword evidence="1" id="KW-0802">TPR repeat</keyword>
<dbReference type="SMART" id="SM00028">
    <property type="entry name" value="TPR"/>
    <property type="match status" value="3"/>
</dbReference>
<evidence type="ECO:0000256" key="2">
    <source>
        <dbReference type="SAM" id="SignalP"/>
    </source>
</evidence>
<dbReference type="OrthoDB" id="1416278at2"/>
<reference evidence="3 4" key="1">
    <citation type="submission" date="2018-04" db="EMBL/GenBank/DDBJ databases">
        <title>Genomic Encyclopedia of Archaeal and Bacterial Type Strains, Phase II (KMG-II): from individual species to whole genera.</title>
        <authorList>
            <person name="Goeker M."/>
        </authorList>
    </citation>
    <scope>NUCLEOTIDE SEQUENCE [LARGE SCALE GENOMIC DNA]</scope>
    <source>
        <strain evidence="3 4">DSM 23082</strain>
    </source>
</reference>
<dbReference type="Gene3D" id="1.25.40.10">
    <property type="entry name" value="Tetratricopeptide repeat domain"/>
    <property type="match status" value="1"/>
</dbReference>
<dbReference type="InterPro" id="IPR011990">
    <property type="entry name" value="TPR-like_helical_dom_sf"/>
</dbReference>
<comment type="caution">
    <text evidence="3">The sequence shown here is derived from an EMBL/GenBank/DDBJ whole genome shotgun (WGS) entry which is preliminary data.</text>
</comment>
<proteinExistence type="predicted"/>
<evidence type="ECO:0000256" key="1">
    <source>
        <dbReference type="PROSITE-ProRule" id="PRU00339"/>
    </source>
</evidence>
<evidence type="ECO:0000313" key="3">
    <source>
        <dbReference type="EMBL" id="PTX41957.1"/>
    </source>
</evidence>
<dbReference type="PROSITE" id="PS50005">
    <property type="entry name" value="TPR"/>
    <property type="match status" value="2"/>
</dbReference>
<sequence>MLIKIKCVIGIFLLLTVSSMAQQSLKDAEKLLESGEVVEAKKIFLQNDNNSLAKEYLGDIASFNKNWDEAISYYNELVESHPENAMYNFKLGGAMGMKAYYGSKFQAAMLLGDVKKYLKKAAELDSSHKEARRALVELFMQIPGFLGGSKIIAESYASDLDRLNDVDALLADAYIYKIQEYRDLAKNKYEEAIRVAQRKPELISRNYLNYELGEAAAIYEVQLDAGEKFLKNYIKDYGYKDLKSPAWAYYRLAQIERIRENRQAALAYIEKSLSIDPKFDKALIEKLKIKRL</sequence>
<accession>A0A2T6ADR2</accession>
<keyword evidence="4" id="KW-1185">Reference proteome</keyword>
<dbReference type="Pfam" id="PF13181">
    <property type="entry name" value="TPR_8"/>
    <property type="match status" value="1"/>
</dbReference>
<keyword evidence="2" id="KW-0732">Signal</keyword>
<feature type="repeat" description="TPR" evidence="1">
    <location>
        <begin position="51"/>
        <end position="84"/>
    </location>
</feature>
<feature type="chain" id="PRO_5015600808" evidence="2">
    <location>
        <begin position="22"/>
        <end position="292"/>
    </location>
</feature>
<dbReference type="SUPFAM" id="SSF81901">
    <property type="entry name" value="HCP-like"/>
    <property type="match status" value="1"/>
</dbReference>
<feature type="signal peptide" evidence="2">
    <location>
        <begin position="1"/>
        <end position="21"/>
    </location>
</feature>
<dbReference type="EMBL" id="QBKQ01000003">
    <property type="protein sequence ID" value="PTX41957.1"/>
    <property type="molecule type" value="Genomic_DNA"/>
</dbReference>
<protein>
    <submittedName>
        <fullName evidence="3">Tetratricopeptide repeat protein</fullName>
    </submittedName>
</protein>